<evidence type="ECO:0000313" key="2">
    <source>
        <dbReference type="EMBL" id="RWX43911.1"/>
    </source>
</evidence>
<reference evidence="2 3" key="1">
    <citation type="submission" date="2017-01" db="EMBL/GenBank/DDBJ databases">
        <title>The cable genome- insights into the physiology and evolution of filamentous bacteria capable of sulfide oxidation via long distance electron transfer.</title>
        <authorList>
            <person name="Schreiber L."/>
            <person name="Bjerg J.T."/>
            <person name="Boggild A."/>
            <person name="Van De Vossenberg J."/>
            <person name="Meysman F."/>
            <person name="Nielsen L.P."/>
            <person name="Schramm A."/>
            <person name="Kjeldsen K.U."/>
        </authorList>
    </citation>
    <scope>NUCLEOTIDE SEQUENCE [LARGE SCALE GENOMIC DNA]</scope>
    <source>
        <strain evidence="2">MCF</strain>
    </source>
</reference>
<protein>
    <submittedName>
        <fullName evidence="2">Glycosyltransferase involved in cell wall bisynthesis</fullName>
    </submittedName>
</protein>
<proteinExistence type="predicted"/>
<gene>
    <name evidence="2" type="ORF">H206_02328</name>
</gene>
<dbReference type="SUPFAM" id="SSF53756">
    <property type="entry name" value="UDP-Glycosyltransferase/glycogen phosphorylase"/>
    <property type="match status" value="1"/>
</dbReference>
<comment type="caution">
    <text evidence="2">The sequence shown here is derived from an EMBL/GenBank/DDBJ whole genome shotgun (WGS) entry which is preliminary data.</text>
</comment>
<dbReference type="CDD" id="cd03801">
    <property type="entry name" value="GT4_PimA-like"/>
    <property type="match status" value="1"/>
</dbReference>
<evidence type="ECO:0000313" key="3">
    <source>
        <dbReference type="Proteomes" id="UP000287853"/>
    </source>
</evidence>
<evidence type="ECO:0000259" key="1">
    <source>
        <dbReference type="Pfam" id="PF00534"/>
    </source>
</evidence>
<dbReference type="PANTHER" id="PTHR12526">
    <property type="entry name" value="GLYCOSYLTRANSFERASE"/>
    <property type="match status" value="1"/>
</dbReference>
<keyword evidence="3" id="KW-1185">Reference proteome</keyword>
<dbReference type="Pfam" id="PF00534">
    <property type="entry name" value="Glycos_transf_1"/>
    <property type="match status" value="1"/>
</dbReference>
<dbReference type="EMBL" id="MTKO01000106">
    <property type="protein sequence ID" value="RWX43911.1"/>
    <property type="molecule type" value="Genomic_DNA"/>
</dbReference>
<dbReference type="InterPro" id="IPR001296">
    <property type="entry name" value="Glyco_trans_1"/>
</dbReference>
<accession>A0A3S3SJ51</accession>
<dbReference type="GO" id="GO:0016757">
    <property type="term" value="F:glycosyltransferase activity"/>
    <property type="evidence" value="ECO:0007669"/>
    <property type="project" value="InterPro"/>
</dbReference>
<sequence length="352" mass="39626">MTKNNVANYPVVIHLVPYDGIGGVETAARSMADFKQDGTNFQVNYIFSALSVSRHRFPLFNPFPYFDVARRIIAARPDILIVSLWRSCAVAFLVKLIFPRIRVVLFLHSTEDVHFPDRLLTRLTAMISHQIWADSKATLVRRLPDCRLTKNGKVISFVIHHIFAPEKRLVEAVFIFWGRIHALKRLERALAIFANIHAVHPEARFIIIGPDGGELARLQKLILSMGLTHAVRFAGEMNFSEIKCLAKDASFYLQTSELEGMAMSVVEGMQLGLVPVVTPVGEISSYCRHQKNSLLITSDRGVAEDILALLNDPQKYEQVRNRAIATWVAKPLYAESVVNACLEIYSEINDEG</sequence>
<keyword evidence="2" id="KW-0808">Transferase</keyword>
<feature type="domain" description="Glycosyl transferase family 1" evidence="1">
    <location>
        <begin position="167"/>
        <end position="323"/>
    </location>
</feature>
<organism evidence="2 3">
    <name type="scientific">Candidatus Electrothrix aarhusensis</name>
    <dbReference type="NCBI Taxonomy" id="1859131"/>
    <lineage>
        <taxon>Bacteria</taxon>
        <taxon>Pseudomonadati</taxon>
        <taxon>Thermodesulfobacteriota</taxon>
        <taxon>Desulfobulbia</taxon>
        <taxon>Desulfobulbales</taxon>
        <taxon>Desulfobulbaceae</taxon>
        <taxon>Candidatus Electrothrix</taxon>
    </lineage>
</organism>
<name>A0A3S3SJ51_9BACT</name>
<dbReference type="Gene3D" id="3.40.50.2000">
    <property type="entry name" value="Glycogen Phosphorylase B"/>
    <property type="match status" value="2"/>
</dbReference>
<dbReference type="PANTHER" id="PTHR12526:SF630">
    <property type="entry name" value="GLYCOSYLTRANSFERASE"/>
    <property type="match status" value="1"/>
</dbReference>
<dbReference type="AlphaFoldDB" id="A0A3S3SJ51"/>
<dbReference type="Proteomes" id="UP000287853">
    <property type="component" value="Unassembled WGS sequence"/>
</dbReference>